<dbReference type="InterPro" id="IPR021912">
    <property type="entry name" value="DUF3525"/>
</dbReference>
<dbReference type="PROSITE" id="PS51192">
    <property type="entry name" value="HELICASE_ATP_BIND_1"/>
    <property type="match status" value="1"/>
</dbReference>
<feature type="transmembrane region" description="Helical" evidence="5">
    <location>
        <begin position="2290"/>
        <end position="2309"/>
    </location>
</feature>
<accession>A0ABX6NZ97</accession>
<evidence type="ECO:0000259" key="6">
    <source>
        <dbReference type="PROSITE" id="PS51192"/>
    </source>
</evidence>
<feature type="domain" description="Helicase ATP-binding" evidence="6">
    <location>
        <begin position="3704"/>
        <end position="3833"/>
    </location>
</feature>
<dbReference type="InterPro" id="IPR014001">
    <property type="entry name" value="Helicase_ATP-bd"/>
</dbReference>
<keyword evidence="2" id="KW-0808">Transferase</keyword>
<dbReference type="InterPro" id="IPR043502">
    <property type="entry name" value="DNA/RNA_pol_sf"/>
</dbReference>
<dbReference type="SMART" id="SM00487">
    <property type="entry name" value="DEXDc"/>
    <property type="match status" value="1"/>
</dbReference>
<evidence type="ECO:0000256" key="4">
    <source>
        <dbReference type="SAM" id="MobiDB-lite"/>
    </source>
</evidence>
<keyword evidence="1" id="KW-0696">RNA-directed RNA polymerase</keyword>
<name>A0ABX6NZ97_9VIRU</name>
<keyword evidence="8" id="KW-1185">Reference proteome</keyword>
<evidence type="ECO:0000313" key="8">
    <source>
        <dbReference type="Proteomes" id="UP000830421"/>
    </source>
</evidence>
<evidence type="ECO:0000313" key="7">
    <source>
        <dbReference type="EMBL" id="QJT73706.1"/>
    </source>
</evidence>
<keyword evidence="5" id="KW-0812">Transmembrane</keyword>
<proteinExistence type="predicted"/>
<dbReference type="InterPro" id="IPR027417">
    <property type="entry name" value="P-loop_NTPase"/>
</dbReference>
<protein>
    <submittedName>
        <fullName evidence="7">Polyprotein</fullName>
    </submittedName>
</protein>
<dbReference type="Proteomes" id="UP000830421">
    <property type="component" value="Segment"/>
</dbReference>
<dbReference type="SUPFAM" id="SSF52540">
    <property type="entry name" value="P-loop containing nucleoside triphosphate hydrolases"/>
    <property type="match status" value="1"/>
</dbReference>
<dbReference type="Pfam" id="PF04851">
    <property type="entry name" value="ResIII"/>
    <property type="match status" value="1"/>
</dbReference>
<dbReference type="RefSeq" id="YP_010800337.1">
    <property type="nucleotide sequence ID" value="NC_076846.1"/>
</dbReference>
<dbReference type="Gene3D" id="3.40.50.300">
    <property type="entry name" value="P-loop containing nucleotide triphosphate hydrolases"/>
    <property type="match status" value="2"/>
</dbReference>
<keyword evidence="3" id="KW-0548">Nucleotidyltransferase</keyword>
<dbReference type="InterPro" id="IPR006935">
    <property type="entry name" value="Helicase/UvrB_N"/>
</dbReference>
<dbReference type="SUPFAM" id="SSF56672">
    <property type="entry name" value="DNA/RNA polymerases"/>
    <property type="match status" value="1"/>
</dbReference>
<feature type="region of interest" description="Disordered" evidence="4">
    <location>
        <begin position="931"/>
        <end position="951"/>
    </location>
</feature>
<feature type="transmembrane region" description="Helical" evidence="5">
    <location>
        <begin position="2230"/>
        <end position="2248"/>
    </location>
</feature>
<reference evidence="7" key="1">
    <citation type="journal article" date="2021" name="MBio">
        <title>Novel Mycoviruses Discovered in the Mycovirome of a Necrotrophic Fungus.</title>
        <authorList>
            <person name="Ruiz-Padilla A."/>
            <person name="Rodriguez-Romero J."/>
            <person name="Gomez-Cid I."/>
            <person name="Pacifico D."/>
            <person name="Ayllon M.A."/>
        </authorList>
    </citation>
    <scope>NUCLEOTIDE SEQUENCE</scope>
    <source>
        <strain evidence="7">BCS3_DN9124</strain>
    </source>
</reference>
<dbReference type="EMBL" id="MN617169">
    <property type="protein sequence ID" value="QJT73706.1"/>
    <property type="molecule type" value="Genomic_RNA"/>
</dbReference>
<dbReference type="Pfam" id="PF12039">
    <property type="entry name" value="DUF3525"/>
    <property type="match status" value="2"/>
</dbReference>
<evidence type="ECO:0000256" key="1">
    <source>
        <dbReference type="ARBA" id="ARBA00022484"/>
    </source>
</evidence>
<keyword evidence="5" id="KW-1133">Transmembrane helix</keyword>
<feature type="transmembrane region" description="Helical" evidence="5">
    <location>
        <begin position="2431"/>
        <end position="2449"/>
    </location>
</feature>
<dbReference type="GeneID" id="80538921"/>
<feature type="transmembrane region" description="Helical" evidence="5">
    <location>
        <begin position="2197"/>
        <end position="2224"/>
    </location>
</feature>
<evidence type="ECO:0000256" key="5">
    <source>
        <dbReference type="SAM" id="Phobius"/>
    </source>
</evidence>
<keyword evidence="5" id="KW-0472">Membrane</keyword>
<evidence type="ECO:0000256" key="2">
    <source>
        <dbReference type="ARBA" id="ARBA00022679"/>
    </source>
</evidence>
<evidence type="ECO:0000256" key="3">
    <source>
        <dbReference type="ARBA" id="ARBA00022695"/>
    </source>
</evidence>
<sequence length="4199" mass="479328">MNILLPADGLPSNNQNSGNPLVACNDPAAEGLVILGKDGRLYRQMHAVRMARIQIGSLLNPVPRHTGVLERIDGKELEALPILSEKDFKVQIGRPVRDEFIQGFCYLHIIDDEEKQEVATYLRKFPSLKQVIEIARVERNPNQYCVTFGRYANGTKVIHLMAVDCGLTAMETMEFLRPYSEDFSWRIGGEAVEDVPFEKLSVENVHVNPIHAVTVSPVVNQRFFATHESYFMQQYLEYDGYCYLNLFVPSFRMAAFEQLGGEPHIRELFAVLENNPTKTNLFRFAVTVTRFHNKTNDVLVHIGRSVRGLRAPTIDPADYITSIMHVLGQLLEPMEMKNVTVGGERKPAVATKLDFKKKKSEFANSGVTQATIDRKKSRMFGKVIHKKMERRACGDCGQFGLTNTASSAGQTRLYVWPATGEWLCKRCTVGRQDMIAQQQLDAEEIFYADCYLGCGKRQQCAWDYDDDWWCGECDEEEELSQDVVASEAEKLMVEEQRIIGPTIPIFMHDEEPVMGADLKPVSTILLEFGDSPFVRPIKEHQTITLANSSAEFLPLAVPLMKYCRYPGEWDDELEKEVIPHDFAEYWVDLDSPVILPSPRDLVVERWKAASDRTFRKFATTISSMQLRAKQDRILKAQREAARMVTHFSMIDGNYFRHLTDCSIGSVSFGEPPGGAHCNLRWHRDRKRRNVLHHAWGRKKKQERERTPFERDPELLRRLHQLLWRLQSERLPLAQRRNFLFNKGVFSNIAGIDAVNAEKLNQKQHSLNGNIEHANIHPASLGSCPDNCVSKLQLQGVPPQIANQVLGQVIHVFKTGWFHRQLGFTVRFQVGGLMIFSRNKTFSRDKDDDKESFLTVMQDKRFWSSDKLYSLTVNGMARVWKEKKNDFNLRGYMAKQFGMSFSKAEEYFRSIPTEPRHPDVRLVDDDEMFEGRIKPDVRPPATPKDNLTYVPELPSSLEPKRARLVEPVTMPKLQGRPLPPLPAESPWKPVWPDNFMFGDLSPAAESKKNPLSSIAAIKGDLQRIRSNLRLRTNLVPRVPHDSKGKGPPNQSYYVANPQQGPTPADEFKIARNSTQADIEQNPGPVLPKIFRRQNRPTSMLVSNLVIDDEGLTMTEFLKVNPTDEERFVINAVLSEWFKIRNFEPLVLYHVENFTVRAISEKYDVGHSLIPQEATFLSRMVAKSTMMANNAYQDYIDSIPTHVDLSVSAGLPEHVAVKVERYLNSVYLPIGKDSVLFAAFLWKRFFGCPAKANVSVQANTLMNKWIITTEIAPVTKGKGQLSWFLDDEMLCHCGNKNEEPERNEFRNLAVEAPTHTRSRSLGTLGHRRIEPGTRLSVIMGEDLHLRDKYQGAPAFDFLKRMAVLGMHTVEEVVGWFSQNCDIITNPPGTQAVTVHEFGPEMNFLADQCLMASSSARRAQAKINATNEWHVTAPANDNRSPTDIMNTVAAALRYANKRVELCSVLALATAWKYRWGCPGNGVVVAVSANSRRNSFDVIWWREPTPRSGPGRICWFLDDIMVVHCGHEPPVYPGNKISQKAFDRINFSPYKENVPAPRSDATHNGTISTGLRHHRQNAGIRLIKNPLLHGLPGNIWEVAATKTPWEETLERFTKRCVCHINDWIIVNGHRNIVSTANKDFKFKYPTINFVSSGYEAFVEEGEDLIIHTKLNGYALRNYRMLPAIYTLEPVRVLVANGKSADWQQFEMLDPEDDSIPLPKCNLFFVHPLAVNNYWCETGYLSSELNQRFWYSTMTIYGGDEMIALSRPCNTMISKPLFGMGRPWFTVPLANQQPCSINYYDQTKTFRFSKETFSHEVADEIYRRWFPGRKECASRPNLFTRDIAWKDMDKTAVMETTRSKLANKVTSHVSPCNNCGDMIPAVYCGVRPKDLSVARSGMPLPLAMQLYFIFKLVMWLYFKFVYYRSLLSPVLLEFHPLMTESEHQYPDDFDDPLAGKRLLIPAMGTHGDIQPMKYYANLAASLGVPTHMYKTHVTNTKQLEALKNGDFMGLLPGYMELATAGSLGYHAVLQPHVDVAEGRGETYSLSPPKKYISPVRYTRDFRSIPLLNQIVTFFAELMGDIFEPGFHIGALQGCDLPRSANGLRPVAKVTNLGTFEHGWCSGSASIEVIPEWVRKQYPRIPDGDHNEIFRRYKNIHMHGGAGTVQTALACGAKPIVWDPSLDRNYKFQLEPKHFRQPSVMKFYGWLWCQGFSPEVPLLVLIPSIALYLFKMRYRALYKIFFFFLHLYAICVGFWHHHVLLILLLTVVPTVMWKILRRYNLFATFKWCFQVAWEYPYILCLGVHQSVVILLLYSISWWRRFLQDVNSVFVRETELIYEPVTRGGFKFKFPFGHYAIRDVYTGDTYEGRFVETGKTGLGDPFRLVKTNRWVAKNAKIFPIPVGMATLRSHLARAQTMPYSGSHNCTTIVFNLVWRRGIIWPAFMFMVTSLTASALGPSTTYKRVFSKLYPDYELENTEFYRSLGFAAGDNDLPIEPDISLEATEEGTNKLQPEELNTRDLFDHLLNEIAAINSVMNQAFGDEAAATFEEAAIATLDHELEKFEIPEEEMVKIEPLPLYVLSTYGQIIDEIHEALKWFGNQRLVNQFVAWLRGAILAIADYLKPIMEMLSWFLTQAYHMSSDLFQALFRAISKLIDKVWGPENSQRVKTVWGLTGITKNSMLSAKLRMAYSIQTSKFKGRGDFIDDWEEFVGKGKEYAQRLGARGAENIGGSQRRPVKLGKPVMSTSEADVLGFTEDMYCKVDSYEDRIKSYLERGVPQASDGVLYGALNPDRIADSINRYEPSPNKLLNSEERAFAVEISDAMASHNPEVYLDAEVLPLQSTYKYVKPKYSPGAPFINDKSFKSRQAMFDAGFDRVLMTKAKDMLEKGEYPTQFYHAFVKSQAIDIVKCLPEEQGGKLKDLRTVVSQDLWSYFLDQCVQLERNKRNTWQTFGAGMGMPLNQSMGFIFEQMSKVHKEEGGRYIIADAKAYDSGVAPFLFEVAANLASLGFKNHPSGNGSNIASVLKAKYDAMQDAWVFGVTEPTYDSITIAADEQTAYDAIIDAKIKKLVPLDELIDHAVFDKLSEENKIAYVRNIKPPTGMMLLTKNTKWVPKASGWMGNFVIDEAGFREENIVNRQTFTYLPGSLKCLIADVQALSRSSYTMLSNVHFKNRGGGTGQSATSWDNTVTFKAGVIAAWSKTTGRPPKEFYDYNILYNTGDDTIWHTHGKFGLGTVKDVYAFKQACIAYGIQLEIETTEKITETEYLSKFVRTPTKEDSAALQSWRHWKIQNLARANKIDPNDKDAIARYNNPQFVVVQNANAIDMRRTAFRYYQGSQAKYLYTLVERGAGHAQVTAFSVPLYQRFAAEWCEDVNTLMKQHKIDQVYRLNHDKYGLPQVIQSNPRWKKSFSPRQEAFLRWMKGNMFPSYLKVVDTHMNIKLADPTAHQRFLHKLEKGWRGWDQILREQVDALFNITDAIPDSWSKKFQPGIDMIYPEEPFHTYNHYVEKFLMVRLLQEYSVDEIEYSMFSQRVMESPYAAICETSYFWERWQDPDYRQRIIDEPAMTWQAMTLLVSIIYATTHFIEKFVDTLWFVGAAYRLFMWTFIGINKVYGLSNTLWWHITGKSSKTISMLLPKDPYIVSKRISGFIVDWLPHHVGYLLFPILILINELPNAIDAAIRLYKKGNSISKNQAFIPMVNNPWSAYAAEYVENLRAQDRPRAYVSAPTGTGKSTWFPAAIWSQRAHLNLGKIWIVSPRKILRDEWEIPFDIPVQKLKAQVKRSTKADIYCATYGHFLSRIDDVDKEHDLVFFDEFHELSGEMLLAESIYKGPIFLMSATPVNIPALQGTPTYLPGMKPRFKTTIYHMDGKSTIDMFMDAKEFWPDQCKRAMIVVPTLREVDKIMSSLTYAKIECHEVSSRSRKISETGVLVCTPYVQTGLDIPNPPLILIDSGKDFVINKGARVLPFPWTDKDTCAQRWGRVARKCDGIVVAPTNAGKGQTPVRYPSGQLFQHKIVAEHFKLPQLTPVRNPVDNSAPFMGVNTNVLQSKSAQKSVAIIHCLALVGVRFDELKRYYNRVREGFSLGEDYWWINRIMESDTYKKVKLDDWELAVTHASRTDSVYYGMNGDVSFKRPIYPVNSAWQEQFTEQVLDEGDEIPEIENSLRLRVEKVKQRTGTIRSILETIIKQNNDNLDGGQLLDKIMASLDI</sequence>
<organism evidence="7 8">
    <name type="scientific">Botrytis cinerea hypovirus 2</name>
    <dbReference type="NCBI Taxonomy" id="2735925"/>
    <lineage>
        <taxon>Viruses</taxon>
        <taxon>Riboviria</taxon>
        <taxon>Orthornavirae</taxon>
        <taxon>Pisuviricota</taxon>
        <taxon>Duplopiviricetes</taxon>
        <taxon>Durnavirales</taxon>
        <taxon>Hypoviridae</taxon>
        <taxon>Alphahypovirus</taxon>
        <taxon>Alphahypovirus botrytidis</taxon>
    </lineage>
</organism>